<feature type="compositionally biased region" description="Basic and acidic residues" evidence="1">
    <location>
        <begin position="522"/>
        <end position="548"/>
    </location>
</feature>
<keyword evidence="3" id="KW-1185">Reference proteome</keyword>
<reference evidence="2" key="1">
    <citation type="journal article" date="2011" name="Genome Biol.">
        <title>The draft genome of the carcinogenic human liver fluke Clonorchis sinensis.</title>
        <authorList>
            <person name="Wang X."/>
            <person name="Chen W."/>
            <person name="Huang Y."/>
            <person name="Sun J."/>
            <person name="Men J."/>
            <person name="Liu H."/>
            <person name="Luo F."/>
            <person name="Guo L."/>
            <person name="Lv X."/>
            <person name="Deng C."/>
            <person name="Zhou C."/>
            <person name="Fan Y."/>
            <person name="Li X."/>
            <person name="Huang L."/>
            <person name="Hu Y."/>
            <person name="Liang C."/>
            <person name="Hu X."/>
            <person name="Xu J."/>
            <person name="Yu X."/>
        </authorList>
    </citation>
    <scope>NUCLEOTIDE SEQUENCE [LARGE SCALE GENOMIC DNA]</scope>
    <source>
        <strain evidence="2">Henan</strain>
    </source>
</reference>
<evidence type="ECO:0000256" key="1">
    <source>
        <dbReference type="SAM" id="MobiDB-lite"/>
    </source>
</evidence>
<dbReference type="EMBL" id="DF143905">
    <property type="protein sequence ID" value="GAA54592.1"/>
    <property type="molecule type" value="Genomic_DNA"/>
</dbReference>
<proteinExistence type="predicted"/>
<evidence type="ECO:0008006" key="4">
    <source>
        <dbReference type="Google" id="ProtNLM"/>
    </source>
</evidence>
<feature type="compositionally biased region" description="Basic residues" evidence="1">
    <location>
        <begin position="836"/>
        <end position="845"/>
    </location>
</feature>
<feature type="compositionally biased region" description="Polar residues" evidence="1">
    <location>
        <begin position="795"/>
        <end position="805"/>
    </location>
</feature>
<organism evidence="2 3">
    <name type="scientific">Clonorchis sinensis</name>
    <name type="common">Chinese liver fluke</name>
    <dbReference type="NCBI Taxonomy" id="79923"/>
    <lineage>
        <taxon>Eukaryota</taxon>
        <taxon>Metazoa</taxon>
        <taxon>Spiralia</taxon>
        <taxon>Lophotrochozoa</taxon>
        <taxon>Platyhelminthes</taxon>
        <taxon>Trematoda</taxon>
        <taxon>Digenea</taxon>
        <taxon>Opisthorchiida</taxon>
        <taxon>Opisthorchiata</taxon>
        <taxon>Opisthorchiidae</taxon>
        <taxon>Clonorchis</taxon>
    </lineage>
</organism>
<name>G7YNR1_CLOSI</name>
<accession>G7YNR1</accession>
<feature type="region of interest" description="Disordered" evidence="1">
    <location>
        <begin position="771"/>
        <end position="893"/>
    </location>
</feature>
<evidence type="ECO:0000313" key="2">
    <source>
        <dbReference type="EMBL" id="GAA54592.1"/>
    </source>
</evidence>
<sequence length="1177" mass="131646">MRQPGNITNERLSQVPGCSERTLTDIIEYSKSDCSRKCLCQFVQQSVPEGRLLTNGGLNKHVSDFLQEERRFIRKQLVTNVRTPTLVHLWNLSTCEQICMSEVGLVEYKCSHAIAVARRRWESFGTKLIIDSWNDVDYNVTLPGESLIVSCTAVTQPCPYACVVTNGYVDCDRHWTHAATRYHFTVRPLIYGNYSHGNFSGLIVLEKQLVKQSGCAVKLIELVFVNIISSSFQKFNFIVRILSALLSLDIEPTLLPAFDHLHYQIIHPKSRAQEESRLVGTHAKPVLELAPSVRTVDIALLDDCKVSHTDSSISKICLVCGPVVCVHYQHERPRFAILGSLVSFIHRLSSNVGNSLVLQAFVLHVKFRPVVRTEAAITENMKYHTRRVTILRTFRIDQSEQTKSRASMQSIDFLQTLWSSYSASSRTHVTSQCRLLSAVIDGPQQMWAKWLSIERETGYAMPHLQDLVALQMHGFTGRPDWLRQKGSKRTLGLLVTLSSPSAVQKVLGRAVSVQKANPTIRRLSEDRPLDARKPGHSSSREEMRKKLPDGAISADPKLKAKPIVVIAPCAPESTPRQTTATPDSSFYSTTADPSNSIGSDALEEASLTWTERPKYVQLSALLSVTDVKGATVNSTPKLQPSWIRSDVRSQVVKPTGKPTTCPDVDIGECCENRTSTEAVKLPISSSTPPKVASLIVDTTLAQDHDNQSHKPDHGEQNSPSYTQLATLIAGDSDDHIGAKERRLQVNKPYTICKIRKVLAGFKVQSYEKTSLMGAPPKELPGAATQRSKHHRGTLPTKSRQNAQETKQTRDRPLSKSEPGRPEEVKERATSSNGRNFRPRGKKLRPPKLIGPRKPGSHRAKKTLQMKSNPRNHQSREQTNMPQSPSSPPEDDQFLTRTLGQLSSSYHFTHLLLVGDFNAPKAPWTELQYRAGQQPSLLDLVITNERHFVDQVTINAPLGHSDHCVLTFDFICYWARNPEPQTWIRNFCRADFSGMRIFGGDMNSVENTIRHLFTRVLALANILPRAENLKSSATPFFHLCLSGERQLLNDKNEADPGNLGESLAPVYQSVNLFFRINWLLTTVPALSTVIQFRDRRDYGTDVVKYSKPVFGQLLTETLSPCDIQTASFSSKKKAWVFLDEWTKVVSKFGVCFTPTKGEALDGVKRFTCRGNCASANCN</sequence>
<evidence type="ECO:0000313" key="3">
    <source>
        <dbReference type="Proteomes" id="UP000008909"/>
    </source>
</evidence>
<protein>
    <recommendedName>
        <fullName evidence="4">Endonuclease/exonuclease/phosphatase domain-containing protein</fullName>
    </recommendedName>
</protein>
<feature type="compositionally biased region" description="Polar residues" evidence="1">
    <location>
        <begin position="574"/>
        <end position="594"/>
    </location>
</feature>
<dbReference type="AlphaFoldDB" id="G7YNR1"/>
<feature type="region of interest" description="Disordered" evidence="1">
    <location>
        <begin position="518"/>
        <end position="553"/>
    </location>
</feature>
<feature type="non-terminal residue" evidence="2">
    <location>
        <position position="1177"/>
    </location>
</feature>
<gene>
    <name evidence="2" type="ORF">CLF_104029</name>
</gene>
<feature type="region of interest" description="Disordered" evidence="1">
    <location>
        <begin position="572"/>
        <end position="594"/>
    </location>
</feature>
<reference key="2">
    <citation type="submission" date="2011-10" db="EMBL/GenBank/DDBJ databases">
        <title>The genome and transcriptome sequence of Clonorchis sinensis provide insights into the carcinogenic liver fluke.</title>
        <authorList>
            <person name="Wang X."/>
            <person name="Huang Y."/>
            <person name="Chen W."/>
            <person name="Liu H."/>
            <person name="Guo L."/>
            <person name="Chen Y."/>
            <person name="Luo F."/>
            <person name="Zhou W."/>
            <person name="Sun J."/>
            <person name="Mao Q."/>
            <person name="Liang P."/>
            <person name="Zhou C."/>
            <person name="Tian Y."/>
            <person name="Men J."/>
            <person name="Lv X."/>
            <person name="Huang L."/>
            <person name="Zhou J."/>
            <person name="Hu Y."/>
            <person name="Li R."/>
            <person name="Zhang F."/>
            <person name="Lei H."/>
            <person name="Li X."/>
            <person name="Hu X."/>
            <person name="Liang C."/>
            <person name="Xu J."/>
            <person name="Wu Z."/>
            <person name="Yu X."/>
        </authorList>
    </citation>
    <scope>NUCLEOTIDE SEQUENCE</scope>
    <source>
        <strain>Henan</strain>
    </source>
</reference>
<feature type="compositionally biased region" description="Basic and acidic residues" evidence="1">
    <location>
        <begin position="806"/>
        <end position="828"/>
    </location>
</feature>
<feature type="compositionally biased region" description="Basic residues" evidence="1">
    <location>
        <begin position="854"/>
        <end position="863"/>
    </location>
</feature>
<dbReference type="Proteomes" id="UP000008909">
    <property type="component" value="Unassembled WGS sequence"/>
</dbReference>
<feature type="compositionally biased region" description="Polar residues" evidence="1">
    <location>
        <begin position="864"/>
        <end position="882"/>
    </location>
</feature>